<proteinExistence type="predicted"/>
<organism evidence="3 4">
    <name type="scientific">Thomasclavelia spiroformis</name>
    <dbReference type="NCBI Taxonomy" id="29348"/>
    <lineage>
        <taxon>Bacteria</taxon>
        <taxon>Bacillati</taxon>
        <taxon>Bacillota</taxon>
        <taxon>Erysipelotrichia</taxon>
        <taxon>Erysipelotrichales</taxon>
        <taxon>Coprobacillaceae</taxon>
        <taxon>Thomasclavelia</taxon>
    </lineage>
</organism>
<dbReference type="EMBL" id="NFLB01000009">
    <property type="protein sequence ID" value="OUQ04800.1"/>
    <property type="molecule type" value="Genomic_DNA"/>
</dbReference>
<protein>
    <recommendedName>
        <fullName evidence="5">Glycosyltransferase WbuB</fullName>
    </recommendedName>
</protein>
<evidence type="ECO:0008006" key="5">
    <source>
        <dbReference type="Google" id="ProtNLM"/>
    </source>
</evidence>
<dbReference type="Pfam" id="PF13439">
    <property type="entry name" value="Glyco_transf_4"/>
    <property type="match status" value="1"/>
</dbReference>
<accession>A0A1Y4QI54</accession>
<dbReference type="CDD" id="cd03794">
    <property type="entry name" value="GT4_WbuB-like"/>
    <property type="match status" value="1"/>
</dbReference>
<dbReference type="SUPFAM" id="SSF53756">
    <property type="entry name" value="UDP-Glycosyltransferase/glycogen phosphorylase"/>
    <property type="match status" value="1"/>
</dbReference>
<dbReference type="Pfam" id="PF00534">
    <property type="entry name" value="Glycos_transf_1"/>
    <property type="match status" value="1"/>
</dbReference>
<dbReference type="AlphaFoldDB" id="A0A1Y4QI54"/>
<gene>
    <name evidence="3" type="ORF">B5E91_08965</name>
</gene>
<dbReference type="PANTHER" id="PTHR45947:SF3">
    <property type="entry name" value="SULFOQUINOVOSYL TRANSFERASE SQD2"/>
    <property type="match status" value="1"/>
</dbReference>
<dbReference type="InterPro" id="IPR001296">
    <property type="entry name" value="Glyco_trans_1"/>
</dbReference>
<evidence type="ECO:0000313" key="4">
    <source>
        <dbReference type="Proteomes" id="UP000196258"/>
    </source>
</evidence>
<sequence length="394" mass="45250">MKILVISQYYYPEPFKIHEICEELVKRGNEVTVITGRPNYPDGDLIDGYPMFQNLNGVQIIRTNIVLRGHNSISLILNYLSYPKFAKKEIKKLDEKYDIVFVYQLSPVLMIKPALYYKKLFGKKVYVYCLDLWPESLKALKLNENNLIYRIMLKISNNLYRKCDFISATSPAFLKYLEETNGVNKNKLDVVYQHGEKMFLNVKPYVKQSKLNIVFAGNIGKVQDFDCLVKAISLLSDEHRSKIKITIIGSGSYLEELKNKVEENKFEKVFVFTGRKKVEELKEYYNDASIFLLSLEKGSTVGKTIPSKLQTYMSAGRGIIGSIDGATADIINNARAGKVCGAGDYINLSKIIIELLNNEKKLEEYAVNSRKYFLENFTIEKYVNQISNKMEELV</sequence>
<dbReference type="InterPro" id="IPR028098">
    <property type="entry name" value="Glyco_trans_4-like_N"/>
</dbReference>
<feature type="domain" description="Glycosyltransferase subfamily 4-like N-terminal" evidence="2">
    <location>
        <begin position="17"/>
        <end position="192"/>
    </location>
</feature>
<evidence type="ECO:0000259" key="1">
    <source>
        <dbReference type="Pfam" id="PF00534"/>
    </source>
</evidence>
<reference evidence="4" key="1">
    <citation type="submission" date="2017-04" db="EMBL/GenBank/DDBJ databases">
        <title>Function of individual gut microbiota members based on whole genome sequencing of pure cultures obtained from chicken caecum.</title>
        <authorList>
            <person name="Medvecky M."/>
            <person name="Cejkova D."/>
            <person name="Polansky O."/>
            <person name="Karasova D."/>
            <person name="Kubasova T."/>
            <person name="Cizek A."/>
            <person name="Rychlik I."/>
        </authorList>
    </citation>
    <scope>NUCLEOTIDE SEQUENCE [LARGE SCALE GENOMIC DNA]</scope>
    <source>
        <strain evidence="4">An149</strain>
    </source>
</reference>
<dbReference type="PANTHER" id="PTHR45947">
    <property type="entry name" value="SULFOQUINOVOSYL TRANSFERASE SQD2"/>
    <property type="match status" value="1"/>
</dbReference>
<dbReference type="GO" id="GO:0016758">
    <property type="term" value="F:hexosyltransferase activity"/>
    <property type="evidence" value="ECO:0007669"/>
    <property type="project" value="TreeGrafter"/>
</dbReference>
<comment type="caution">
    <text evidence="3">The sequence shown here is derived from an EMBL/GenBank/DDBJ whole genome shotgun (WGS) entry which is preliminary data.</text>
</comment>
<dbReference type="Proteomes" id="UP000196258">
    <property type="component" value="Unassembled WGS sequence"/>
</dbReference>
<dbReference type="InterPro" id="IPR050194">
    <property type="entry name" value="Glycosyltransferase_grp1"/>
</dbReference>
<evidence type="ECO:0000313" key="3">
    <source>
        <dbReference type="EMBL" id="OUQ04800.1"/>
    </source>
</evidence>
<dbReference type="Gene3D" id="3.40.50.2000">
    <property type="entry name" value="Glycogen Phosphorylase B"/>
    <property type="match status" value="2"/>
</dbReference>
<feature type="domain" description="Glycosyl transferase family 1" evidence="1">
    <location>
        <begin position="208"/>
        <end position="371"/>
    </location>
</feature>
<name>A0A1Y4QI54_9FIRM</name>
<dbReference type="RefSeq" id="WP_087256934.1">
    <property type="nucleotide sequence ID" value="NZ_NFLB01000009.1"/>
</dbReference>
<evidence type="ECO:0000259" key="2">
    <source>
        <dbReference type="Pfam" id="PF13439"/>
    </source>
</evidence>